<dbReference type="AlphaFoldDB" id="A0AAD8HMA5"/>
<reference evidence="2" key="1">
    <citation type="submission" date="2023-02" db="EMBL/GenBank/DDBJ databases">
        <title>Genome of toxic invasive species Heracleum sosnowskyi carries increased number of genes despite the absence of recent whole-genome duplications.</title>
        <authorList>
            <person name="Schelkunov M."/>
            <person name="Shtratnikova V."/>
            <person name="Makarenko M."/>
            <person name="Klepikova A."/>
            <person name="Omelchenko D."/>
            <person name="Novikova G."/>
            <person name="Obukhova E."/>
            <person name="Bogdanov V."/>
            <person name="Penin A."/>
            <person name="Logacheva M."/>
        </authorList>
    </citation>
    <scope>NUCLEOTIDE SEQUENCE</scope>
    <source>
        <strain evidence="2">Hsosn_3</strain>
        <tissue evidence="2">Leaf</tissue>
    </source>
</reference>
<feature type="region of interest" description="Disordered" evidence="1">
    <location>
        <begin position="1"/>
        <end position="20"/>
    </location>
</feature>
<feature type="region of interest" description="Disordered" evidence="1">
    <location>
        <begin position="28"/>
        <end position="70"/>
    </location>
</feature>
<evidence type="ECO:0000256" key="1">
    <source>
        <dbReference type="SAM" id="MobiDB-lite"/>
    </source>
</evidence>
<reference evidence="2" key="2">
    <citation type="submission" date="2023-05" db="EMBL/GenBank/DDBJ databases">
        <authorList>
            <person name="Schelkunov M.I."/>
        </authorList>
    </citation>
    <scope>NUCLEOTIDE SEQUENCE</scope>
    <source>
        <strain evidence="2">Hsosn_3</strain>
        <tissue evidence="2">Leaf</tissue>
    </source>
</reference>
<protein>
    <submittedName>
        <fullName evidence="2">Uncharacterized protein</fullName>
    </submittedName>
</protein>
<evidence type="ECO:0000313" key="3">
    <source>
        <dbReference type="Proteomes" id="UP001237642"/>
    </source>
</evidence>
<organism evidence="2 3">
    <name type="scientific">Heracleum sosnowskyi</name>
    <dbReference type="NCBI Taxonomy" id="360622"/>
    <lineage>
        <taxon>Eukaryota</taxon>
        <taxon>Viridiplantae</taxon>
        <taxon>Streptophyta</taxon>
        <taxon>Embryophyta</taxon>
        <taxon>Tracheophyta</taxon>
        <taxon>Spermatophyta</taxon>
        <taxon>Magnoliopsida</taxon>
        <taxon>eudicotyledons</taxon>
        <taxon>Gunneridae</taxon>
        <taxon>Pentapetalae</taxon>
        <taxon>asterids</taxon>
        <taxon>campanulids</taxon>
        <taxon>Apiales</taxon>
        <taxon>Apiaceae</taxon>
        <taxon>Apioideae</taxon>
        <taxon>apioid superclade</taxon>
        <taxon>Tordylieae</taxon>
        <taxon>Tordyliinae</taxon>
        <taxon>Heracleum</taxon>
    </lineage>
</organism>
<evidence type="ECO:0000313" key="2">
    <source>
        <dbReference type="EMBL" id="KAK1369789.1"/>
    </source>
</evidence>
<gene>
    <name evidence="2" type="ORF">POM88_035881</name>
</gene>
<dbReference type="Proteomes" id="UP001237642">
    <property type="component" value="Unassembled WGS sequence"/>
</dbReference>
<accession>A0AAD8HMA5</accession>
<name>A0AAD8HMA5_9APIA</name>
<keyword evidence="3" id="KW-1185">Reference proteome</keyword>
<dbReference type="EMBL" id="JAUIZM010000008">
    <property type="protein sequence ID" value="KAK1369789.1"/>
    <property type="molecule type" value="Genomic_DNA"/>
</dbReference>
<comment type="caution">
    <text evidence="2">The sequence shown here is derived from an EMBL/GenBank/DDBJ whole genome shotgun (WGS) entry which is preliminary data.</text>
</comment>
<proteinExistence type="predicted"/>
<feature type="compositionally biased region" description="Basic and acidic residues" evidence="1">
    <location>
        <begin position="28"/>
        <end position="40"/>
    </location>
</feature>
<sequence length="139" mass="16050">MDENWRYDLEGSQSKGYGNKRYFEDELLEGHKKQRPDREFQSGGALHSSPAKKFEDQVEESPPLGDPTAVQQSLLNYDGYSDPAEHIYQFNKKMEEARVNKPVRCKQFAATLIGGGRTWFSRLPPELTKSWISHVDHFD</sequence>